<feature type="chain" id="PRO_5012250115" description="Cohesin domain-containing protein" evidence="1">
    <location>
        <begin position="24"/>
        <end position="172"/>
    </location>
</feature>
<dbReference type="Proteomes" id="UP000182344">
    <property type="component" value="Unassembled WGS sequence"/>
</dbReference>
<sequence length="172" mass="18770">MKKQFSLSRLSVICLLSSVFVLSSCGAKKTISTATPTPIPRELVITDDQKPTIKLTPRQDGHELTLTISQINSLFIKIEYELIYTAVDGGLEIEKGVSGNIESKDILNGTAERKILLGTESCTNGCKYKYDSGINGGSLNLTLITEDNQVASLEMPFTLTSSKGKNFTITFR</sequence>
<organism evidence="2 3">
    <name type="scientific">Candidatus Shapirobacteria bacterium CG2_30_35_20</name>
    <dbReference type="NCBI Taxonomy" id="1805376"/>
    <lineage>
        <taxon>Bacteria</taxon>
        <taxon>Candidatus Shapironibacteriota</taxon>
    </lineage>
</organism>
<dbReference type="STRING" id="1805376.AUK05_01410"/>
<dbReference type="AlphaFoldDB" id="A0A1J5HPX6"/>
<reference evidence="2 3" key="1">
    <citation type="journal article" date="2016" name="Environ. Microbiol.">
        <title>Genomic resolution of a cold subsurface aquifer community provides metabolic insights for novel microbes adapted to high CO concentrations.</title>
        <authorList>
            <person name="Probst A.J."/>
            <person name="Castelle C.J."/>
            <person name="Singh A."/>
            <person name="Brown C.T."/>
            <person name="Anantharaman K."/>
            <person name="Sharon I."/>
            <person name="Hug L.A."/>
            <person name="Burstein D."/>
            <person name="Emerson J.B."/>
            <person name="Thomas B.C."/>
            <person name="Banfield J.F."/>
        </authorList>
    </citation>
    <scope>NUCLEOTIDE SEQUENCE [LARGE SCALE GENOMIC DNA]</scope>
    <source>
        <strain evidence="2">CG2_30_35_20</strain>
    </source>
</reference>
<name>A0A1J5HPX6_9BACT</name>
<dbReference type="EMBL" id="MNZO01000020">
    <property type="protein sequence ID" value="OIP87381.1"/>
    <property type="molecule type" value="Genomic_DNA"/>
</dbReference>
<evidence type="ECO:0000313" key="2">
    <source>
        <dbReference type="EMBL" id="OIP87381.1"/>
    </source>
</evidence>
<protein>
    <recommendedName>
        <fullName evidence="4">Cohesin domain-containing protein</fullName>
    </recommendedName>
</protein>
<evidence type="ECO:0000313" key="3">
    <source>
        <dbReference type="Proteomes" id="UP000182344"/>
    </source>
</evidence>
<evidence type="ECO:0000256" key="1">
    <source>
        <dbReference type="SAM" id="SignalP"/>
    </source>
</evidence>
<gene>
    <name evidence="2" type="ORF">AUK05_01410</name>
</gene>
<keyword evidence="1" id="KW-0732">Signal</keyword>
<comment type="caution">
    <text evidence="2">The sequence shown here is derived from an EMBL/GenBank/DDBJ whole genome shotgun (WGS) entry which is preliminary data.</text>
</comment>
<proteinExistence type="predicted"/>
<dbReference type="PROSITE" id="PS51257">
    <property type="entry name" value="PROKAR_LIPOPROTEIN"/>
    <property type="match status" value="1"/>
</dbReference>
<feature type="signal peptide" evidence="1">
    <location>
        <begin position="1"/>
        <end position="23"/>
    </location>
</feature>
<accession>A0A1J5HPX6</accession>
<evidence type="ECO:0008006" key="4">
    <source>
        <dbReference type="Google" id="ProtNLM"/>
    </source>
</evidence>